<sequence>GTETSFQLARPGQANSDVTYSCSRPYGHALIVPHVLMPNGYLLTVATSGKNSPQNPIAFRQHPNASYQGLRMIPGAGPYPLIESYFQRSFGVGTRHRGAAVAMEIKANGSYTAPAI</sequence>
<gene>
    <name evidence="1" type="ORF">OY187_27775</name>
</gene>
<reference evidence="1" key="1">
    <citation type="submission" date="2022-12" db="EMBL/GenBank/DDBJ databases">
        <title>Whole genome sequence of Mycolicibacterium iranicum strain SBH312.</title>
        <authorList>
            <person name="Jani J."/>
            <person name="Arifin Mustapha Z."/>
            <person name="Ahmed K."/>
            <person name="Kai Ling C."/>
        </authorList>
    </citation>
    <scope>NUCLEOTIDE SEQUENCE</scope>
    <source>
        <strain evidence="1">SBH312</strain>
    </source>
</reference>
<dbReference type="Proteomes" id="UP001084650">
    <property type="component" value="Unassembled WGS sequence"/>
</dbReference>
<keyword evidence="2" id="KW-1185">Reference proteome</keyword>
<protein>
    <submittedName>
        <fullName evidence="1">Uncharacterized protein</fullName>
    </submittedName>
</protein>
<organism evidence="1 2">
    <name type="scientific">Mycolicibacterium iranicum</name>
    <name type="common">Mycobacterium iranicum</name>
    <dbReference type="NCBI Taxonomy" id="912594"/>
    <lineage>
        <taxon>Bacteria</taxon>
        <taxon>Bacillati</taxon>
        <taxon>Actinomycetota</taxon>
        <taxon>Actinomycetes</taxon>
        <taxon>Mycobacteriales</taxon>
        <taxon>Mycobacteriaceae</taxon>
        <taxon>Mycolicibacterium</taxon>
    </lineage>
</organism>
<feature type="non-terminal residue" evidence="1">
    <location>
        <position position="1"/>
    </location>
</feature>
<proteinExistence type="predicted"/>
<evidence type="ECO:0000313" key="2">
    <source>
        <dbReference type="Proteomes" id="UP001084650"/>
    </source>
</evidence>
<dbReference type="EMBL" id="JAPQYE010000022">
    <property type="protein sequence ID" value="MCZ0731858.1"/>
    <property type="molecule type" value="Genomic_DNA"/>
</dbReference>
<name>A0ABT4HNU2_MYCIR</name>
<comment type="caution">
    <text evidence="1">The sequence shown here is derived from an EMBL/GenBank/DDBJ whole genome shotgun (WGS) entry which is preliminary data.</text>
</comment>
<accession>A0ABT4HNU2</accession>
<evidence type="ECO:0000313" key="1">
    <source>
        <dbReference type="EMBL" id="MCZ0731858.1"/>
    </source>
</evidence>